<sequence length="199" mass="22672">MADYDQQSYWRRRFETETSFEWLMPSDGFMNLMQPHISHLDASSRILHLGFGTSDLQNHFRARGLVDVTNVDYEPLAVERGRDLERQRFGDVRMRYAVGDVTQLGAGNPGEYGSYDLVVDKSTSDAVACAGEIPLRRMADAIRGRLAPGGIWIALSFSQDRFTIPNLPFHVDIIARVPTPKRLPNDPDIYHWCYLLRPA</sequence>
<dbReference type="SUPFAM" id="SSF53335">
    <property type="entry name" value="S-adenosyl-L-methionine-dependent methyltransferases"/>
    <property type="match status" value="1"/>
</dbReference>
<dbReference type="Proteomes" id="UP000749293">
    <property type="component" value="Unassembled WGS sequence"/>
</dbReference>
<dbReference type="EMBL" id="JAANYQ010000003">
    <property type="protein sequence ID" value="KAF4125389.1"/>
    <property type="molecule type" value="Genomic_DNA"/>
</dbReference>
<organism evidence="4 5">
    <name type="scientific">Geosmithia morbida</name>
    <dbReference type="NCBI Taxonomy" id="1094350"/>
    <lineage>
        <taxon>Eukaryota</taxon>
        <taxon>Fungi</taxon>
        <taxon>Dikarya</taxon>
        <taxon>Ascomycota</taxon>
        <taxon>Pezizomycotina</taxon>
        <taxon>Sordariomycetes</taxon>
        <taxon>Hypocreomycetidae</taxon>
        <taxon>Hypocreales</taxon>
        <taxon>Bionectriaceae</taxon>
        <taxon>Geosmithia</taxon>
    </lineage>
</organism>
<keyword evidence="5" id="KW-1185">Reference proteome</keyword>
<reference evidence="4" key="1">
    <citation type="submission" date="2020-03" db="EMBL/GenBank/DDBJ databases">
        <title>Site-based positive gene gene selection in Geosmithia morbida across the United States reveals a broad range of putative effectors and factors for local host and environmental adapation.</title>
        <authorList>
            <person name="Onufrak A."/>
            <person name="Murdoch R.W."/>
            <person name="Gazis R."/>
            <person name="Huff M."/>
            <person name="Staton M."/>
            <person name="Klingeman W."/>
            <person name="Hadziabdic D."/>
        </authorList>
    </citation>
    <scope>NUCLEOTIDE SEQUENCE</scope>
    <source>
        <strain evidence="4">1262</strain>
    </source>
</reference>
<dbReference type="GO" id="GO:0008168">
    <property type="term" value="F:methyltransferase activity"/>
    <property type="evidence" value="ECO:0007669"/>
    <property type="project" value="UniProtKB-KW"/>
</dbReference>
<dbReference type="PANTHER" id="PTHR12176:SF80">
    <property type="entry name" value="EEF1A LYSINE METHYLTRANSFERASE 4"/>
    <property type="match status" value="1"/>
</dbReference>
<keyword evidence="3" id="KW-0808">Transferase</keyword>
<dbReference type="PANTHER" id="PTHR12176">
    <property type="entry name" value="SAM-DEPENDENT METHYLTRANSFERASE SUPERFAMILY PROTEIN"/>
    <property type="match status" value="1"/>
</dbReference>
<comment type="caution">
    <text evidence="4">The sequence shown here is derived from an EMBL/GenBank/DDBJ whole genome shotgun (WGS) entry which is preliminary data.</text>
</comment>
<evidence type="ECO:0000256" key="2">
    <source>
        <dbReference type="ARBA" id="ARBA00022603"/>
    </source>
</evidence>
<dbReference type="AlphaFoldDB" id="A0A9P5D8C9"/>
<name>A0A9P5D8C9_9HYPO</name>
<comment type="similarity">
    <text evidence="1">Belongs to the methyltransferase superfamily.</text>
</comment>
<evidence type="ECO:0000313" key="5">
    <source>
        <dbReference type="Proteomes" id="UP000749293"/>
    </source>
</evidence>
<dbReference type="InterPro" id="IPR029063">
    <property type="entry name" value="SAM-dependent_MTases_sf"/>
</dbReference>
<protein>
    <submittedName>
        <fullName evidence="4">Methyltransferase domain</fullName>
    </submittedName>
</protein>
<gene>
    <name evidence="4" type="ORF">GMORB2_4229</name>
</gene>
<evidence type="ECO:0000313" key="4">
    <source>
        <dbReference type="EMBL" id="KAF4125389.1"/>
    </source>
</evidence>
<dbReference type="RefSeq" id="XP_035324041.1">
    <property type="nucleotide sequence ID" value="XM_035466204.1"/>
</dbReference>
<proteinExistence type="inferred from homology"/>
<evidence type="ECO:0000256" key="3">
    <source>
        <dbReference type="ARBA" id="ARBA00022679"/>
    </source>
</evidence>
<dbReference type="CDD" id="cd02440">
    <property type="entry name" value="AdoMet_MTases"/>
    <property type="match status" value="1"/>
</dbReference>
<dbReference type="Gene3D" id="3.40.50.150">
    <property type="entry name" value="Vaccinia Virus protein VP39"/>
    <property type="match status" value="1"/>
</dbReference>
<dbReference type="InterPro" id="IPR051419">
    <property type="entry name" value="Lys/N-term_MeTrsfase_sf"/>
</dbReference>
<evidence type="ECO:0000256" key="1">
    <source>
        <dbReference type="ARBA" id="ARBA00008361"/>
    </source>
</evidence>
<dbReference type="OrthoDB" id="411785at2759"/>
<keyword evidence="2 4" id="KW-0489">Methyltransferase</keyword>
<dbReference type="GeneID" id="55970457"/>
<dbReference type="GO" id="GO:0032259">
    <property type="term" value="P:methylation"/>
    <property type="evidence" value="ECO:0007669"/>
    <property type="project" value="UniProtKB-KW"/>
</dbReference>
<accession>A0A9P5D8C9</accession>